<comment type="pathway">
    <text evidence="9">Carbohydrate metabolism; Entner-Doudoroff pathway.</text>
</comment>
<evidence type="ECO:0000256" key="3">
    <source>
        <dbReference type="ARBA" id="ARBA00022723"/>
    </source>
</evidence>
<comment type="function">
    <text evidence="9">Catalyzes the dehydration of 6-phospho-D-gluconate to 2-dehydro-3-deoxy-6-phospho-D-gluconate.</text>
</comment>
<evidence type="ECO:0000256" key="7">
    <source>
        <dbReference type="ARBA" id="ARBA00023239"/>
    </source>
</evidence>
<dbReference type="PANTHER" id="PTHR43661:SF1">
    <property type="entry name" value="PHOSPHOGLUCONATE DEHYDRATASE"/>
    <property type="match status" value="1"/>
</dbReference>
<keyword evidence="5 9" id="KW-0411">Iron-sulfur</keyword>
<keyword evidence="3 9" id="KW-0479">Metal-binding</keyword>
<dbReference type="HAMAP" id="MF_02094">
    <property type="entry name" value="Edd"/>
    <property type="match status" value="1"/>
</dbReference>
<feature type="binding site" evidence="9">
    <location>
        <position position="156"/>
    </location>
    <ligand>
        <name>[4Fe-4S] cluster</name>
        <dbReference type="ChEBI" id="CHEBI:49883"/>
    </ligand>
</feature>
<comment type="similarity">
    <text evidence="1 9">Belongs to the IlvD/Edd family.</text>
</comment>
<comment type="catalytic activity">
    <reaction evidence="9">
        <text>6-phospho-D-gluconate = 2-dehydro-3-deoxy-6-phospho-D-gluconate + H2O</text>
        <dbReference type="Rhea" id="RHEA:17277"/>
        <dbReference type="ChEBI" id="CHEBI:15377"/>
        <dbReference type="ChEBI" id="CHEBI:57569"/>
        <dbReference type="ChEBI" id="CHEBI:58759"/>
        <dbReference type="EC" id="4.2.1.12"/>
    </reaction>
</comment>
<dbReference type="GO" id="GO:0004456">
    <property type="term" value="F:phosphogluconate dehydratase activity"/>
    <property type="evidence" value="ECO:0007669"/>
    <property type="project" value="UniProtKB-UniRule"/>
</dbReference>
<dbReference type="InterPro" id="IPR056740">
    <property type="entry name" value="ILV_EDD_C"/>
</dbReference>
<dbReference type="Gene3D" id="3.50.30.80">
    <property type="entry name" value="IlvD/EDD C-terminal domain-like"/>
    <property type="match status" value="1"/>
</dbReference>
<dbReference type="UniPathway" id="UPA00226"/>
<evidence type="ECO:0000256" key="10">
    <source>
        <dbReference type="NCBIfam" id="TIGR01196"/>
    </source>
</evidence>
<keyword evidence="7 9" id="KW-0456">Lyase</keyword>
<dbReference type="SUPFAM" id="SSF52016">
    <property type="entry name" value="LeuD/IlvD-like"/>
    <property type="match status" value="1"/>
</dbReference>
<dbReference type="NCBIfam" id="TIGR01196">
    <property type="entry name" value="edd"/>
    <property type="match status" value="1"/>
</dbReference>
<keyword evidence="14" id="KW-1185">Reference proteome</keyword>
<sequence>MALNRIVEAVTARIVERSAKRRRRYLDLIDAYDPSKPARVKVSEANRAHGAAGCAVQDKIDLLGGKWPSIGIVTSYNDMLSAHAPYERYPEIIRKAAREVGAVAQVAGGVPAMCDGVTQGFEGMEMSLWSRDVIALSTAVSLSHATFDSALLLGICDKIVPGLLIGALRFPWLPCILVPGGPMPSGLPNKEKAARRQLFAEGKIGREELLQVEAESYHAPGTCTFYGTANSNQMMMEVMGLHLPGAAFVNPFTPLREALTIAAARRAAKITGLGDDYRPIGRVVDEKAIVNAMVGLMATGGSTNHFIHLPAIALAAGIEINWDDFSELSSVTPLLARIYPNGSADVNHFHAAGGMGFLTRELLGAGLLHGDIATVGGESLAAYAQEPFLAGETVSWRDAPSVSADDSVLRDARNPFSADGGLRLMAGGLGRACVKVSAVADDKRAVEASAAVFDTQGEVQAAFKRGDLDRDCVIVVRGQGPRANGMPELHKLMPLMGALQDRGFRVALVTDGRMSGASGKVLAAIHVTPEAAEGGPLAKVRDGDVLRVDANAGALDVVSPADWRERAPAQLDIAGNARGVGRELFSLFRAHACSAERGGSAFPDFDPA</sequence>
<dbReference type="SUPFAM" id="SSF143975">
    <property type="entry name" value="IlvD/EDD N-terminal domain-like"/>
    <property type="match status" value="1"/>
</dbReference>
<organism evidence="13 14">
    <name type="scientific">Terricaulis silvestris</name>
    <dbReference type="NCBI Taxonomy" id="2686094"/>
    <lineage>
        <taxon>Bacteria</taxon>
        <taxon>Pseudomonadati</taxon>
        <taxon>Pseudomonadota</taxon>
        <taxon>Alphaproteobacteria</taxon>
        <taxon>Caulobacterales</taxon>
        <taxon>Caulobacteraceae</taxon>
        <taxon>Terricaulis</taxon>
    </lineage>
</organism>
<dbReference type="GO" id="GO:0019521">
    <property type="term" value="P:D-gluconate metabolic process"/>
    <property type="evidence" value="ECO:0007669"/>
    <property type="project" value="UniProtKB-KW"/>
</dbReference>
<dbReference type="InterPro" id="IPR020558">
    <property type="entry name" value="DiOHA_6PGluconate_deHydtase_CS"/>
</dbReference>
<proteinExistence type="inferred from homology"/>
<evidence type="ECO:0000256" key="1">
    <source>
        <dbReference type="ARBA" id="ARBA00006486"/>
    </source>
</evidence>
<dbReference type="GO" id="GO:0009255">
    <property type="term" value="P:Entner-Doudoroff pathway through 6-phosphogluconate"/>
    <property type="evidence" value="ECO:0007669"/>
    <property type="project" value="UniProtKB-UniRule"/>
</dbReference>
<evidence type="ECO:0000313" key="13">
    <source>
        <dbReference type="EMBL" id="QGZ96795.1"/>
    </source>
</evidence>
<dbReference type="GO" id="GO:0046872">
    <property type="term" value="F:metal ion binding"/>
    <property type="evidence" value="ECO:0007669"/>
    <property type="project" value="UniProtKB-KW"/>
</dbReference>
<dbReference type="InterPro" id="IPR000581">
    <property type="entry name" value="ILV_EDD_N"/>
</dbReference>
<evidence type="ECO:0000256" key="2">
    <source>
        <dbReference type="ARBA" id="ARBA00022485"/>
    </source>
</evidence>
<keyword evidence="6 9" id="KW-0311">Gluconate utilization</keyword>
<dbReference type="InterPro" id="IPR004786">
    <property type="entry name" value="6-phosphgluc_deHydtase"/>
</dbReference>
<evidence type="ECO:0000256" key="6">
    <source>
        <dbReference type="ARBA" id="ARBA00023064"/>
    </source>
</evidence>
<evidence type="ECO:0000256" key="8">
    <source>
        <dbReference type="ARBA" id="ARBA00023277"/>
    </source>
</evidence>
<gene>
    <name evidence="9 13" type="primary">edd</name>
    <name evidence="13" type="ORF">DSM104635_03657</name>
</gene>
<dbReference type="EMBL" id="CP047045">
    <property type="protein sequence ID" value="QGZ96795.1"/>
    <property type="molecule type" value="Genomic_DNA"/>
</dbReference>
<dbReference type="Pfam" id="PF24877">
    <property type="entry name" value="ILV_EDD_C"/>
    <property type="match status" value="1"/>
</dbReference>
<feature type="binding site" evidence="9">
    <location>
        <position position="223"/>
    </location>
    <ligand>
        <name>[4Fe-4S] cluster</name>
        <dbReference type="ChEBI" id="CHEBI:49883"/>
    </ligand>
</feature>
<keyword evidence="2 9" id="KW-0004">4Fe-4S</keyword>
<feature type="domain" description="Dihydroxy-acid/6-phosphogluconate dehydratase C-terminal" evidence="12">
    <location>
        <begin position="408"/>
        <end position="598"/>
    </location>
</feature>
<dbReference type="InterPro" id="IPR037237">
    <property type="entry name" value="IlvD/EDD_N"/>
</dbReference>
<dbReference type="GO" id="GO:0051539">
    <property type="term" value="F:4 iron, 4 sulfur cluster binding"/>
    <property type="evidence" value="ECO:0007669"/>
    <property type="project" value="UniProtKB-UniRule"/>
</dbReference>
<name>A0A6I6MMS0_9CAUL</name>
<evidence type="ECO:0000256" key="9">
    <source>
        <dbReference type="HAMAP-Rule" id="MF_02094"/>
    </source>
</evidence>
<evidence type="ECO:0000256" key="5">
    <source>
        <dbReference type="ARBA" id="ARBA00023014"/>
    </source>
</evidence>
<dbReference type="PROSITE" id="PS00886">
    <property type="entry name" value="ILVD_EDD_1"/>
    <property type="match status" value="1"/>
</dbReference>
<keyword evidence="8 9" id="KW-0119">Carbohydrate metabolism</keyword>
<evidence type="ECO:0000256" key="4">
    <source>
        <dbReference type="ARBA" id="ARBA00023004"/>
    </source>
</evidence>
<protein>
    <recommendedName>
        <fullName evidence="9 10">Phosphogluconate dehydratase</fullName>
        <ecNumber evidence="9 10">4.2.1.12</ecNumber>
    </recommendedName>
</protein>
<dbReference type="InterPro" id="IPR042096">
    <property type="entry name" value="Dihydro-acid_dehy_C"/>
</dbReference>
<dbReference type="KEGG" id="tsv:DSM104635_03657"/>
<accession>A0A6I6MMS0</accession>
<evidence type="ECO:0000259" key="12">
    <source>
        <dbReference type="Pfam" id="PF24877"/>
    </source>
</evidence>
<dbReference type="EC" id="4.2.1.12" evidence="9 10"/>
<dbReference type="PANTHER" id="PTHR43661">
    <property type="entry name" value="D-XYLONATE DEHYDRATASE"/>
    <property type="match status" value="1"/>
</dbReference>
<dbReference type="GO" id="GO:0005829">
    <property type="term" value="C:cytosol"/>
    <property type="evidence" value="ECO:0007669"/>
    <property type="project" value="TreeGrafter"/>
</dbReference>
<comment type="cofactor">
    <cofactor evidence="9">
        <name>[4Fe-4S] cluster</name>
        <dbReference type="ChEBI" id="CHEBI:49883"/>
    </cofactor>
    <text evidence="9">Binds 1 [4Fe-4S] cluster.</text>
</comment>
<dbReference type="AlphaFoldDB" id="A0A6I6MMS0"/>
<evidence type="ECO:0000259" key="11">
    <source>
        <dbReference type="Pfam" id="PF00920"/>
    </source>
</evidence>
<evidence type="ECO:0000313" key="14">
    <source>
        <dbReference type="Proteomes" id="UP000431269"/>
    </source>
</evidence>
<dbReference type="Proteomes" id="UP000431269">
    <property type="component" value="Chromosome"/>
</dbReference>
<keyword evidence="4 9" id="KW-0408">Iron</keyword>
<dbReference type="RefSeq" id="WP_158767565.1">
    <property type="nucleotide sequence ID" value="NZ_CP047045.1"/>
</dbReference>
<feature type="domain" description="Dihydroxy-acid/6-phosphogluconate dehydratase N-terminal" evidence="11">
    <location>
        <begin position="68"/>
        <end position="381"/>
    </location>
</feature>
<dbReference type="Pfam" id="PF00920">
    <property type="entry name" value="ILVD_EDD_N"/>
    <property type="match status" value="1"/>
</dbReference>
<reference evidence="14" key="1">
    <citation type="submission" date="2019-12" db="EMBL/GenBank/DDBJ databases">
        <title>Complete genome of Terracaulis silvestris 0127_4.</title>
        <authorList>
            <person name="Vieira S."/>
            <person name="Riedel T."/>
            <person name="Sproer C."/>
            <person name="Pascual J."/>
            <person name="Boedeker C."/>
            <person name="Overmann J."/>
        </authorList>
    </citation>
    <scope>NUCLEOTIDE SEQUENCE [LARGE SCALE GENOMIC DNA]</scope>
    <source>
        <strain evidence="14">0127_4</strain>
    </source>
</reference>
<dbReference type="PROSITE" id="PS00887">
    <property type="entry name" value="ILVD_EDD_2"/>
    <property type="match status" value="1"/>
</dbReference>